<proteinExistence type="predicted"/>
<keyword evidence="3" id="KW-1185">Reference proteome</keyword>
<gene>
    <name evidence="2" type="ORF">H8876_00580</name>
</gene>
<dbReference type="RefSeq" id="WP_249286122.1">
    <property type="nucleotide sequence ID" value="NZ_JACRWC010000010.1"/>
</dbReference>
<reference evidence="2" key="1">
    <citation type="submission" date="2020-08" db="EMBL/GenBank/DDBJ databases">
        <authorList>
            <person name="Liu C."/>
            <person name="Sun Q."/>
        </authorList>
    </citation>
    <scope>NUCLEOTIDE SEQUENCE</scope>
    <source>
        <strain evidence="2">BX16</strain>
    </source>
</reference>
<protein>
    <submittedName>
        <fullName evidence="2">Uncharacterized protein</fullName>
    </submittedName>
</protein>
<accession>A0A923NAK9</accession>
<feature type="chain" id="PRO_5037092008" evidence="1">
    <location>
        <begin position="39"/>
        <end position="78"/>
    </location>
</feature>
<dbReference type="Proteomes" id="UP000644115">
    <property type="component" value="Unassembled WGS sequence"/>
</dbReference>
<feature type="signal peptide" evidence="1">
    <location>
        <begin position="1"/>
        <end position="38"/>
    </location>
</feature>
<evidence type="ECO:0000256" key="1">
    <source>
        <dbReference type="SAM" id="SignalP"/>
    </source>
</evidence>
<evidence type="ECO:0000313" key="3">
    <source>
        <dbReference type="Proteomes" id="UP000644115"/>
    </source>
</evidence>
<dbReference type="AlphaFoldDB" id="A0A923NAK9"/>
<name>A0A923NAK9_9FIRM</name>
<evidence type="ECO:0000313" key="2">
    <source>
        <dbReference type="EMBL" id="MBC5998518.1"/>
    </source>
</evidence>
<comment type="caution">
    <text evidence="2">The sequence shown here is derived from an EMBL/GenBank/DDBJ whole genome shotgun (WGS) entry which is preliminary data.</text>
</comment>
<sequence>MKRIEKLCFLILFSDDAPAALALALPAALAFDAPAALAADNNVQKTPITKTKTEKVCRRHYIGRVFYEVFAYCLYNDC</sequence>
<organism evidence="2 3">
    <name type="scientific">Lentihominibacter faecis</name>
    <dbReference type="NCBI Taxonomy" id="2764712"/>
    <lineage>
        <taxon>Bacteria</taxon>
        <taxon>Bacillati</taxon>
        <taxon>Bacillota</taxon>
        <taxon>Clostridia</taxon>
        <taxon>Peptostreptococcales</taxon>
        <taxon>Anaerovoracaceae</taxon>
        <taxon>Lentihominibacter</taxon>
    </lineage>
</organism>
<dbReference type="EMBL" id="JACRWC010000010">
    <property type="protein sequence ID" value="MBC5998518.1"/>
    <property type="molecule type" value="Genomic_DNA"/>
</dbReference>
<keyword evidence="1" id="KW-0732">Signal</keyword>